<gene>
    <name evidence="1" type="ORF">PC129_g25012</name>
</gene>
<evidence type="ECO:0000313" key="1">
    <source>
        <dbReference type="EMBL" id="KAG3193182.1"/>
    </source>
</evidence>
<evidence type="ECO:0000313" key="2">
    <source>
        <dbReference type="Proteomes" id="UP000760860"/>
    </source>
</evidence>
<comment type="caution">
    <text evidence="1">The sequence shown here is derived from an EMBL/GenBank/DDBJ whole genome shotgun (WGS) entry which is preliminary data.</text>
</comment>
<sequence>MPAKAILTALAKDKRLETTSRASVPLPSRARWKHAGDLGGCTYQ</sequence>
<dbReference type="EMBL" id="RCMV01004757">
    <property type="protein sequence ID" value="KAG3193182.1"/>
    <property type="molecule type" value="Genomic_DNA"/>
</dbReference>
<organism evidence="1 2">
    <name type="scientific">Phytophthora cactorum</name>
    <dbReference type="NCBI Taxonomy" id="29920"/>
    <lineage>
        <taxon>Eukaryota</taxon>
        <taxon>Sar</taxon>
        <taxon>Stramenopiles</taxon>
        <taxon>Oomycota</taxon>
        <taxon>Peronosporomycetes</taxon>
        <taxon>Peronosporales</taxon>
        <taxon>Peronosporaceae</taxon>
        <taxon>Phytophthora</taxon>
    </lineage>
</organism>
<accession>A0A8T1JHR7</accession>
<dbReference type="Proteomes" id="UP000760860">
    <property type="component" value="Unassembled WGS sequence"/>
</dbReference>
<name>A0A8T1JHR7_9STRA</name>
<protein>
    <submittedName>
        <fullName evidence="1">Uncharacterized protein</fullName>
    </submittedName>
</protein>
<dbReference type="AlphaFoldDB" id="A0A8T1JHR7"/>
<proteinExistence type="predicted"/>
<reference evidence="1" key="1">
    <citation type="submission" date="2018-05" db="EMBL/GenBank/DDBJ databases">
        <title>Effector identification in a new, highly contiguous assembly of the strawberry crown rot pathogen Phytophthora cactorum.</title>
        <authorList>
            <person name="Armitage A.D."/>
            <person name="Nellist C.F."/>
            <person name="Bates H."/>
            <person name="Vickerstaff R.J."/>
            <person name="Harrison R.J."/>
        </authorList>
    </citation>
    <scope>NUCLEOTIDE SEQUENCE</scope>
    <source>
        <strain evidence="1">P421</strain>
    </source>
</reference>